<evidence type="ECO:0000256" key="3">
    <source>
        <dbReference type="ARBA" id="ARBA00010258"/>
    </source>
</evidence>
<dbReference type="GO" id="GO:0000724">
    <property type="term" value="P:double-strand break repair via homologous recombination"/>
    <property type="evidence" value="ECO:0007669"/>
    <property type="project" value="TreeGrafter"/>
</dbReference>
<reference evidence="18 19" key="1">
    <citation type="journal article" date="2019" name="PLoS ONE">
        <title>Comparative genome analysis indicates high evolutionary potential of pathogenicity genes in Colletotrichum tanaceti.</title>
        <authorList>
            <person name="Lelwala R.V."/>
            <person name="Korhonen P.K."/>
            <person name="Young N.D."/>
            <person name="Scott J.B."/>
            <person name="Ades P.A."/>
            <person name="Gasser R.B."/>
            <person name="Taylor P.W.J."/>
        </authorList>
    </citation>
    <scope>NUCLEOTIDE SEQUENCE [LARGE SCALE GENOMIC DNA]</scope>
    <source>
        <strain evidence="18">BRIP57314</strain>
    </source>
</reference>
<organism evidence="18 19">
    <name type="scientific">Colletotrichum tanaceti</name>
    <dbReference type="NCBI Taxonomy" id="1306861"/>
    <lineage>
        <taxon>Eukaryota</taxon>
        <taxon>Fungi</taxon>
        <taxon>Dikarya</taxon>
        <taxon>Ascomycota</taxon>
        <taxon>Pezizomycotina</taxon>
        <taxon>Sordariomycetes</taxon>
        <taxon>Hypocreomycetidae</taxon>
        <taxon>Glomerellales</taxon>
        <taxon>Glomerellaceae</taxon>
        <taxon>Colletotrichum</taxon>
        <taxon>Colletotrichum destructivum species complex</taxon>
    </lineage>
</organism>
<dbReference type="AlphaFoldDB" id="A0A4U6XH21"/>
<evidence type="ECO:0000259" key="17">
    <source>
        <dbReference type="Pfam" id="PF08746"/>
    </source>
</evidence>
<dbReference type="EMBL" id="PJEX01000191">
    <property type="protein sequence ID" value="TKW53327.1"/>
    <property type="molecule type" value="Genomic_DNA"/>
</dbReference>
<evidence type="ECO:0000256" key="1">
    <source>
        <dbReference type="ARBA" id="ARBA00000900"/>
    </source>
</evidence>
<evidence type="ECO:0000256" key="6">
    <source>
        <dbReference type="ARBA" id="ARBA00022679"/>
    </source>
</evidence>
<evidence type="ECO:0000256" key="7">
    <source>
        <dbReference type="ARBA" id="ARBA00022723"/>
    </source>
</evidence>
<evidence type="ECO:0000256" key="5">
    <source>
        <dbReference type="ARBA" id="ARBA00019422"/>
    </source>
</evidence>
<sequence>MNLRSGHNITNMSNVPPHYNDGNRAFLQAFVARGTLTFREAQIILAEIFTIEAEDHEPVSPEQVTQQDFESYLEAAAEAVSFFDYEIRSTIHQVSKKRVYALVNTASDPMTQLATTYNAEQIAFTKRVLDAMFETYNSPRMELMCITEMQAIKLARPPRQQSNNDVDENGAPTQTQSSTDKGLKHSEVEDMLVNLVNQGWLEKSNDGFYSLSPRALLELRAWLIDSYNDPDAAAQEWQRIKFCEACKGIVTVGQRCAERDCNARLHHICQDAYWRTQRSHKCPRCSRDWDGNHYVGEEAETSTEAYQRGRRRSGGKKGSMADEGVQGNGGDEEGEDDE</sequence>
<dbReference type="InterPro" id="IPR036388">
    <property type="entry name" value="WH-like_DNA-bd_sf"/>
</dbReference>
<comment type="subcellular location">
    <subcellularLocation>
        <location evidence="2 15">Nucleus</location>
    </subcellularLocation>
</comment>
<evidence type="ECO:0000256" key="12">
    <source>
        <dbReference type="ARBA" id="ARBA00023172"/>
    </source>
</evidence>
<dbReference type="InterPro" id="IPR011513">
    <property type="entry name" value="Nse1"/>
</dbReference>
<dbReference type="Pfam" id="PF07574">
    <property type="entry name" value="SMC_Nse1"/>
    <property type="match status" value="1"/>
</dbReference>
<dbReference type="Gene3D" id="3.30.40.10">
    <property type="entry name" value="Zinc/RING finger domain, C3HC4 (zinc finger)"/>
    <property type="match status" value="1"/>
</dbReference>
<evidence type="ECO:0000256" key="10">
    <source>
        <dbReference type="ARBA" id="ARBA00022786"/>
    </source>
</evidence>
<dbReference type="EC" id="2.3.2.27" evidence="4 15"/>
<accession>A0A4U6XH21</accession>
<comment type="similarity">
    <text evidence="3 15">Belongs to the NSE1 family.</text>
</comment>
<dbReference type="CDD" id="cd16493">
    <property type="entry name" value="RING-CH-C4HC3_NSE1"/>
    <property type="match status" value="1"/>
</dbReference>
<protein>
    <recommendedName>
        <fullName evidence="5 15">Non-structural maintenance of chromosomes element 1 homolog</fullName>
        <ecNumber evidence="4 15">2.3.2.27</ecNumber>
    </recommendedName>
</protein>
<dbReference type="InterPro" id="IPR013083">
    <property type="entry name" value="Znf_RING/FYVE/PHD"/>
</dbReference>
<dbReference type="OrthoDB" id="185455at2759"/>
<feature type="region of interest" description="Disordered" evidence="16">
    <location>
        <begin position="297"/>
        <end position="338"/>
    </location>
</feature>
<evidence type="ECO:0000256" key="15">
    <source>
        <dbReference type="RuleBase" id="RU368018"/>
    </source>
</evidence>
<dbReference type="GO" id="GO:0061630">
    <property type="term" value="F:ubiquitin protein ligase activity"/>
    <property type="evidence" value="ECO:0007669"/>
    <property type="project" value="UniProtKB-EC"/>
</dbReference>
<dbReference type="Proteomes" id="UP000310108">
    <property type="component" value="Unassembled WGS sequence"/>
</dbReference>
<evidence type="ECO:0000256" key="4">
    <source>
        <dbReference type="ARBA" id="ARBA00012483"/>
    </source>
</evidence>
<evidence type="ECO:0000256" key="14">
    <source>
        <dbReference type="ARBA" id="ARBA00023242"/>
    </source>
</evidence>
<keyword evidence="12 15" id="KW-0233">DNA recombination</keyword>
<keyword evidence="19" id="KW-1185">Reference proteome</keyword>
<keyword evidence="9 15" id="KW-0863">Zinc-finger</keyword>
<dbReference type="GO" id="GO:0030915">
    <property type="term" value="C:Smc5-Smc6 complex"/>
    <property type="evidence" value="ECO:0007669"/>
    <property type="project" value="UniProtKB-UniRule"/>
</dbReference>
<evidence type="ECO:0000256" key="11">
    <source>
        <dbReference type="ARBA" id="ARBA00022833"/>
    </source>
</evidence>
<evidence type="ECO:0000256" key="2">
    <source>
        <dbReference type="ARBA" id="ARBA00004123"/>
    </source>
</evidence>
<keyword evidence="10 15" id="KW-0833">Ubl conjugation pathway</keyword>
<dbReference type="Pfam" id="PF08746">
    <property type="entry name" value="zf-RING-like"/>
    <property type="match status" value="1"/>
</dbReference>
<dbReference type="InterPro" id="IPR014857">
    <property type="entry name" value="Nse1_RING_C4HC3-type"/>
</dbReference>
<feature type="region of interest" description="Disordered" evidence="16">
    <location>
        <begin position="156"/>
        <end position="184"/>
    </location>
</feature>
<comment type="function">
    <text evidence="15">Acts in a DNA repair pathway for removal of UV-induced DNA damage that is distinct from classical nucleotide excision repair and in repair of ionizing radiation damage. Functions in homologous recombination repair of DNA double strand breaks and in recovery of stalled replication forks.</text>
</comment>
<keyword evidence="14 15" id="KW-0539">Nucleus</keyword>
<keyword evidence="7 15" id="KW-0479">Metal-binding</keyword>
<feature type="domain" description="Non-structural maintenance of chromosomes element 1 RING C4HC3-type" evidence="17">
    <location>
        <begin position="243"/>
        <end position="285"/>
    </location>
</feature>
<evidence type="ECO:0000313" key="18">
    <source>
        <dbReference type="EMBL" id="TKW53327.1"/>
    </source>
</evidence>
<keyword evidence="13 15" id="KW-0234">DNA repair</keyword>
<proteinExistence type="inferred from homology"/>
<evidence type="ECO:0000256" key="16">
    <source>
        <dbReference type="SAM" id="MobiDB-lite"/>
    </source>
</evidence>
<feature type="compositionally biased region" description="Polar residues" evidence="16">
    <location>
        <begin position="171"/>
        <end position="180"/>
    </location>
</feature>
<dbReference type="GO" id="GO:0005634">
    <property type="term" value="C:nucleus"/>
    <property type="evidence" value="ECO:0007669"/>
    <property type="project" value="UniProtKB-SubCell"/>
</dbReference>
<evidence type="ECO:0000313" key="19">
    <source>
        <dbReference type="Proteomes" id="UP000310108"/>
    </source>
</evidence>
<gene>
    <name evidence="18" type="primary">Nsmce1</name>
    <name evidence="18" type="ORF">CTA1_8204</name>
</gene>
<keyword evidence="6 15" id="KW-0808">Transferase</keyword>
<dbReference type="STRING" id="1306861.A0A4U6XH21"/>
<dbReference type="Gene3D" id="3.90.1150.220">
    <property type="match status" value="1"/>
</dbReference>
<keyword evidence="8 15" id="KW-0227">DNA damage</keyword>
<name>A0A4U6XH21_9PEZI</name>
<comment type="caution">
    <text evidence="18">The sequence shown here is derived from an EMBL/GenBank/DDBJ whole genome shotgun (WGS) entry which is preliminary data.</text>
</comment>
<comment type="catalytic activity">
    <reaction evidence="1 15">
        <text>S-ubiquitinyl-[E2 ubiquitin-conjugating enzyme]-L-cysteine + [acceptor protein]-L-lysine = [E2 ubiquitin-conjugating enzyme]-L-cysteine + N(6)-ubiquitinyl-[acceptor protein]-L-lysine.</text>
        <dbReference type="EC" id="2.3.2.27"/>
    </reaction>
</comment>
<evidence type="ECO:0000256" key="8">
    <source>
        <dbReference type="ARBA" id="ARBA00022763"/>
    </source>
</evidence>
<dbReference type="GO" id="GO:0008270">
    <property type="term" value="F:zinc ion binding"/>
    <property type="evidence" value="ECO:0007669"/>
    <property type="project" value="UniProtKB-KW"/>
</dbReference>
<evidence type="ECO:0000256" key="9">
    <source>
        <dbReference type="ARBA" id="ARBA00022771"/>
    </source>
</evidence>
<comment type="subunit">
    <text evidence="15">Component of the Smc5-Smc6 complex.</text>
</comment>
<evidence type="ECO:0000256" key="13">
    <source>
        <dbReference type="ARBA" id="ARBA00023204"/>
    </source>
</evidence>
<dbReference type="PANTHER" id="PTHR20973">
    <property type="entry name" value="NON-SMC ELEMENT 1-RELATED"/>
    <property type="match status" value="1"/>
</dbReference>
<keyword evidence="11 15" id="KW-0862">Zinc</keyword>
<dbReference type="Gene3D" id="1.10.10.10">
    <property type="entry name" value="Winged helix-like DNA-binding domain superfamily/Winged helix DNA-binding domain"/>
    <property type="match status" value="1"/>
</dbReference>
<dbReference type="PANTHER" id="PTHR20973:SF0">
    <property type="entry name" value="NON-STRUCTURAL MAINTENANCE OF CHROMOSOMES ELEMENT 1 HOMOLOG"/>
    <property type="match status" value="1"/>
</dbReference>